<reference evidence="1 2" key="1">
    <citation type="journal article" date="2013" name="Int. J. Syst. Evol. Microbiol.">
        <title>Tumebacillus flagellatus sp. nov., an alpha-amylase/pullulanase-producing bacterium isolated from cassava wastewater.</title>
        <authorList>
            <person name="Wang Q."/>
            <person name="Xie N."/>
            <person name="Qin Y."/>
            <person name="Shen N."/>
            <person name="Zhu J."/>
            <person name="Mi H."/>
            <person name="Huang R."/>
        </authorList>
    </citation>
    <scope>NUCLEOTIDE SEQUENCE [LARGE SCALE GENOMIC DNA]</scope>
    <source>
        <strain evidence="1 2">GST4</strain>
    </source>
</reference>
<comment type="caution">
    <text evidence="1">The sequence shown here is derived from an EMBL/GenBank/DDBJ whole genome shotgun (WGS) entry which is preliminary data.</text>
</comment>
<dbReference type="OrthoDB" id="9873402at2"/>
<keyword evidence="2" id="KW-1185">Reference proteome</keyword>
<dbReference type="STRING" id="1157490.EL26_05695"/>
<dbReference type="RefSeq" id="WP_038085364.1">
    <property type="nucleotide sequence ID" value="NZ_JMIR01000005.1"/>
</dbReference>
<sequence>MEGFERKREILERMVAINGERTAALLDQRIEENRVVLENLRAVGASQNVLYDVEKQYNDSKFLREAYEALKGEL</sequence>
<name>A0A074LW37_9BACL</name>
<gene>
    <name evidence="1" type="ORF">EL26_05695</name>
</gene>
<organism evidence="1 2">
    <name type="scientific">Tumebacillus flagellatus</name>
    <dbReference type="NCBI Taxonomy" id="1157490"/>
    <lineage>
        <taxon>Bacteria</taxon>
        <taxon>Bacillati</taxon>
        <taxon>Bacillota</taxon>
        <taxon>Bacilli</taxon>
        <taxon>Bacillales</taxon>
        <taxon>Alicyclobacillaceae</taxon>
        <taxon>Tumebacillus</taxon>
    </lineage>
</organism>
<protein>
    <submittedName>
        <fullName evidence="1">Uncharacterized protein</fullName>
    </submittedName>
</protein>
<proteinExistence type="predicted"/>
<evidence type="ECO:0000313" key="1">
    <source>
        <dbReference type="EMBL" id="KEO84258.1"/>
    </source>
</evidence>
<dbReference type="Proteomes" id="UP000027931">
    <property type="component" value="Unassembled WGS sequence"/>
</dbReference>
<dbReference type="AlphaFoldDB" id="A0A074LW37"/>
<dbReference type="EMBL" id="JMIR01000005">
    <property type="protein sequence ID" value="KEO84258.1"/>
    <property type="molecule type" value="Genomic_DNA"/>
</dbReference>
<accession>A0A074LW37</accession>
<evidence type="ECO:0000313" key="2">
    <source>
        <dbReference type="Proteomes" id="UP000027931"/>
    </source>
</evidence>